<gene>
    <name evidence="5" type="ORF">C884_00925</name>
</gene>
<dbReference type="SUPFAM" id="SSF48008">
    <property type="entry name" value="GntR ligand-binding domain-like"/>
    <property type="match status" value="1"/>
</dbReference>
<dbReference type="Gene3D" id="1.10.10.10">
    <property type="entry name" value="Winged helix-like DNA-binding domain superfamily/Winged helix DNA-binding domain"/>
    <property type="match status" value="1"/>
</dbReference>
<dbReference type="SUPFAM" id="SSF46785">
    <property type="entry name" value="Winged helix' DNA-binding domain"/>
    <property type="match status" value="1"/>
</dbReference>
<dbReference type="InterPro" id="IPR036388">
    <property type="entry name" value="WH-like_DNA-bd_sf"/>
</dbReference>
<dbReference type="RefSeq" id="WP_006215354.1">
    <property type="nucleotide sequence ID" value="NZ_ANHZ02000019.1"/>
</dbReference>
<dbReference type="Proteomes" id="UP000009877">
    <property type="component" value="Unassembled WGS sequence"/>
</dbReference>
<evidence type="ECO:0000313" key="5">
    <source>
        <dbReference type="EMBL" id="EME35924.1"/>
    </source>
</evidence>
<evidence type="ECO:0000256" key="1">
    <source>
        <dbReference type="ARBA" id="ARBA00023015"/>
    </source>
</evidence>
<dbReference type="InterPro" id="IPR000524">
    <property type="entry name" value="Tscrpt_reg_HTH_GntR"/>
</dbReference>
<accession>M2YBD5</accession>
<keyword evidence="6" id="KW-1185">Reference proteome</keyword>
<organism evidence="5 6">
    <name type="scientific">Kocuria palustris PEL</name>
    <dbReference type="NCBI Taxonomy" id="1236550"/>
    <lineage>
        <taxon>Bacteria</taxon>
        <taxon>Bacillati</taxon>
        <taxon>Actinomycetota</taxon>
        <taxon>Actinomycetes</taxon>
        <taxon>Micrococcales</taxon>
        <taxon>Micrococcaceae</taxon>
        <taxon>Kocuria</taxon>
    </lineage>
</organism>
<keyword evidence="3" id="KW-0804">Transcription</keyword>
<dbReference type="GO" id="GO:0003677">
    <property type="term" value="F:DNA binding"/>
    <property type="evidence" value="ECO:0007669"/>
    <property type="project" value="UniProtKB-KW"/>
</dbReference>
<dbReference type="InterPro" id="IPR008920">
    <property type="entry name" value="TF_FadR/GntR_C"/>
</dbReference>
<comment type="caution">
    <text evidence="5">The sequence shown here is derived from an EMBL/GenBank/DDBJ whole genome shotgun (WGS) entry which is preliminary data.</text>
</comment>
<name>M2YBD5_9MICC</name>
<keyword evidence="1" id="KW-0805">Transcription regulation</keyword>
<dbReference type="PANTHER" id="PTHR43537">
    <property type="entry name" value="TRANSCRIPTIONAL REGULATOR, GNTR FAMILY"/>
    <property type="match status" value="1"/>
</dbReference>
<dbReference type="CDD" id="cd07377">
    <property type="entry name" value="WHTH_GntR"/>
    <property type="match status" value="1"/>
</dbReference>
<feature type="domain" description="HTH gntR-type" evidence="4">
    <location>
        <begin position="29"/>
        <end position="96"/>
    </location>
</feature>
<dbReference type="AlphaFoldDB" id="M2YBD5"/>
<dbReference type="Pfam" id="PF00392">
    <property type="entry name" value="GntR"/>
    <property type="match status" value="1"/>
</dbReference>
<proteinExistence type="predicted"/>
<evidence type="ECO:0000313" key="6">
    <source>
        <dbReference type="Proteomes" id="UP000009877"/>
    </source>
</evidence>
<dbReference type="EMBL" id="ANHZ02000019">
    <property type="protein sequence ID" value="EME35924.1"/>
    <property type="molecule type" value="Genomic_DNA"/>
</dbReference>
<dbReference type="SMART" id="SM00895">
    <property type="entry name" value="FCD"/>
    <property type="match status" value="1"/>
</dbReference>
<dbReference type="PROSITE" id="PS50949">
    <property type="entry name" value="HTH_GNTR"/>
    <property type="match status" value="1"/>
</dbReference>
<dbReference type="InterPro" id="IPR011711">
    <property type="entry name" value="GntR_C"/>
</dbReference>
<dbReference type="SMART" id="SM00345">
    <property type="entry name" value="HTH_GNTR"/>
    <property type="match status" value="1"/>
</dbReference>
<protein>
    <submittedName>
        <fullName evidence="5">Regulatory protein, GntR:Bacterial regulatory protein, GntR</fullName>
    </submittedName>
</protein>
<dbReference type="GO" id="GO:0003700">
    <property type="term" value="F:DNA-binding transcription factor activity"/>
    <property type="evidence" value="ECO:0007669"/>
    <property type="project" value="InterPro"/>
</dbReference>
<keyword evidence="2" id="KW-0238">DNA-binding</keyword>
<dbReference type="Pfam" id="PF07729">
    <property type="entry name" value="FCD"/>
    <property type="match status" value="1"/>
</dbReference>
<reference evidence="5 6" key="1">
    <citation type="journal article" date="2014" name="Genome Announc.">
        <title>Draft Genome Sequence of Kocuria palustris PEL.</title>
        <authorList>
            <person name="Sharma G."/>
            <person name="Khatri I."/>
            <person name="Subramanian S."/>
        </authorList>
    </citation>
    <scope>NUCLEOTIDE SEQUENCE [LARGE SCALE GENOMIC DNA]</scope>
    <source>
        <strain evidence="5 6">PEL</strain>
    </source>
</reference>
<dbReference type="Gene3D" id="1.20.120.530">
    <property type="entry name" value="GntR ligand-binding domain-like"/>
    <property type="match status" value="1"/>
</dbReference>
<evidence type="ECO:0000256" key="2">
    <source>
        <dbReference type="ARBA" id="ARBA00023125"/>
    </source>
</evidence>
<dbReference type="PANTHER" id="PTHR43537:SF45">
    <property type="entry name" value="GNTR FAMILY REGULATORY PROTEIN"/>
    <property type="match status" value="1"/>
</dbReference>
<sequence>MTIESKAPLPDMTVLAPVRDAVDAEHEGRGAVARGAEVLRRGVVTGLLRPGARLPEERLAAVLGISRNSLRAAFDEIEQEHLVERERHRGIRVCLPDEATVHQLYRARLALEGAALRWPEAGTRHRAVEQMSAAVETGRWARNAGQVAAMAEANDAFHRAVVSLSGSLRQLELMKRVQSELRLLFHTLDDTPAFHQPWVERNAALVDLVAQERDAEATDRIGAYLRDSRGMILELWGRSSCSRPLPASGRPSGSCS</sequence>
<evidence type="ECO:0000256" key="3">
    <source>
        <dbReference type="ARBA" id="ARBA00023163"/>
    </source>
</evidence>
<evidence type="ECO:0000259" key="4">
    <source>
        <dbReference type="PROSITE" id="PS50949"/>
    </source>
</evidence>
<dbReference type="InterPro" id="IPR036390">
    <property type="entry name" value="WH_DNA-bd_sf"/>
</dbReference>